<proteinExistence type="predicted"/>
<name>A0A0H5DNT3_9BACT</name>
<dbReference type="AlphaFoldDB" id="A0A0H5DNT3"/>
<evidence type="ECO:0000313" key="2">
    <source>
        <dbReference type="Proteomes" id="UP000220251"/>
    </source>
</evidence>
<dbReference type="OrthoDB" id="21778at2"/>
<sequence length="200" mass="22359">MPVIKIINDSSEITPGKGWVSAAKFNSKDRLVDEKGRQIDSNYQGRQYRIIEKRERPFSALERFERGCLGVALVIFTLCLAIFSRSVRELFAKSSENIRFAVQVSEGNLRSPQQREPTPISPEAGDASVRLESVELSAPWDMGEEPRVLPAGWLKHLAEQNISVLYSGTEVTIPRGDNYFTYEGKVAVGWHGTYNPPGGM</sequence>
<organism evidence="1 2">
    <name type="scientific">Estrella lausannensis</name>
    <dbReference type="NCBI Taxonomy" id="483423"/>
    <lineage>
        <taxon>Bacteria</taxon>
        <taxon>Pseudomonadati</taxon>
        <taxon>Chlamydiota</taxon>
        <taxon>Chlamydiia</taxon>
        <taxon>Parachlamydiales</taxon>
        <taxon>Candidatus Criblamydiaceae</taxon>
        <taxon>Estrella</taxon>
    </lineage>
</organism>
<accession>A0A0H5DNT3</accession>
<keyword evidence="2" id="KW-1185">Reference proteome</keyword>
<dbReference type="EMBL" id="CWGJ01000010">
    <property type="protein sequence ID" value="CRX37957.1"/>
    <property type="molecule type" value="Genomic_DNA"/>
</dbReference>
<reference evidence="2" key="1">
    <citation type="submission" date="2015-06" db="EMBL/GenBank/DDBJ databases">
        <authorList>
            <person name="Bertelli C."/>
        </authorList>
    </citation>
    <scope>NUCLEOTIDE SEQUENCE [LARGE SCALE GENOMIC DNA]</scope>
    <source>
        <strain evidence="2">CRIB-30</strain>
    </source>
</reference>
<dbReference type="Proteomes" id="UP000220251">
    <property type="component" value="Unassembled WGS sequence"/>
</dbReference>
<evidence type="ECO:0000313" key="1">
    <source>
        <dbReference type="EMBL" id="CRX37957.1"/>
    </source>
</evidence>
<protein>
    <submittedName>
        <fullName evidence="1">Uncharacterized protein</fullName>
    </submittedName>
</protein>
<dbReference type="RefSeq" id="WP_098037818.1">
    <property type="nucleotide sequence ID" value="NZ_CWGJ01000010.1"/>
</dbReference>
<gene>
    <name evidence="1" type="ORF">ELAC_0602</name>
</gene>